<organism evidence="1 2">
    <name type="scientific">Trichinella zimbabwensis</name>
    <dbReference type="NCBI Taxonomy" id="268475"/>
    <lineage>
        <taxon>Eukaryota</taxon>
        <taxon>Metazoa</taxon>
        <taxon>Ecdysozoa</taxon>
        <taxon>Nematoda</taxon>
        <taxon>Enoplea</taxon>
        <taxon>Dorylaimia</taxon>
        <taxon>Trichinellida</taxon>
        <taxon>Trichinellidae</taxon>
        <taxon>Trichinella</taxon>
    </lineage>
</organism>
<accession>A0A0V1H4Y1</accession>
<proteinExistence type="predicted"/>
<keyword evidence="2" id="KW-1185">Reference proteome</keyword>
<dbReference type="OrthoDB" id="10443312at2759"/>
<gene>
    <name evidence="1" type="ORF">T11_3793</name>
</gene>
<dbReference type="AlphaFoldDB" id="A0A0V1H4Y1"/>
<reference evidence="1 2" key="1">
    <citation type="submission" date="2015-01" db="EMBL/GenBank/DDBJ databases">
        <title>Evolution of Trichinella species and genotypes.</title>
        <authorList>
            <person name="Korhonen P.K."/>
            <person name="Edoardo P."/>
            <person name="Giuseppe L.R."/>
            <person name="Gasser R.B."/>
        </authorList>
    </citation>
    <scope>NUCLEOTIDE SEQUENCE [LARGE SCALE GENOMIC DNA]</scope>
    <source>
        <strain evidence="1">ISS1029</strain>
    </source>
</reference>
<evidence type="ECO:0000313" key="2">
    <source>
        <dbReference type="Proteomes" id="UP000055024"/>
    </source>
</evidence>
<sequence>MYGYFFLDKDIFFRSNKDSNNMWHVVKEENMLSSVVVMRELSGYFLTACCILFSRDGVFGKIDPSLRTDGSNSSSSRWSPLAVTNLTSLFWKKRLWSFRLMLSNCRRGWQILFLAYGNGP</sequence>
<name>A0A0V1H4Y1_9BILA</name>
<protein>
    <submittedName>
        <fullName evidence="1">Uncharacterized protein</fullName>
    </submittedName>
</protein>
<dbReference type="Proteomes" id="UP000055024">
    <property type="component" value="Unassembled WGS sequence"/>
</dbReference>
<evidence type="ECO:0000313" key="1">
    <source>
        <dbReference type="EMBL" id="KRZ05678.1"/>
    </source>
</evidence>
<dbReference type="EMBL" id="JYDP01000134">
    <property type="protein sequence ID" value="KRZ05678.1"/>
    <property type="molecule type" value="Genomic_DNA"/>
</dbReference>
<comment type="caution">
    <text evidence="1">The sequence shown here is derived from an EMBL/GenBank/DDBJ whole genome shotgun (WGS) entry which is preliminary data.</text>
</comment>